<keyword evidence="3" id="KW-1185">Reference proteome</keyword>
<accession>A0A835Z6Q4</accession>
<feature type="compositionally biased region" description="Polar residues" evidence="1">
    <location>
        <begin position="243"/>
        <end position="255"/>
    </location>
</feature>
<dbReference type="Proteomes" id="UP000664859">
    <property type="component" value="Unassembled WGS sequence"/>
</dbReference>
<dbReference type="AlphaFoldDB" id="A0A835Z6Q4"/>
<feature type="region of interest" description="Disordered" evidence="1">
    <location>
        <begin position="212"/>
        <end position="257"/>
    </location>
</feature>
<comment type="caution">
    <text evidence="2">The sequence shown here is derived from an EMBL/GenBank/DDBJ whole genome shotgun (WGS) entry which is preliminary data.</text>
</comment>
<reference evidence="2" key="1">
    <citation type="submission" date="2021-02" db="EMBL/GenBank/DDBJ databases">
        <title>First Annotated Genome of the Yellow-green Alga Tribonema minus.</title>
        <authorList>
            <person name="Mahan K.M."/>
        </authorList>
    </citation>
    <scope>NUCLEOTIDE SEQUENCE</scope>
    <source>
        <strain evidence="2">UTEX B ZZ1240</strain>
    </source>
</reference>
<protein>
    <submittedName>
        <fullName evidence="2">Uncharacterized protein</fullName>
    </submittedName>
</protein>
<evidence type="ECO:0000313" key="3">
    <source>
        <dbReference type="Proteomes" id="UP000664859"/>
    </source>
</evidence>
<feature type="compositionally biased region" description="Low complexity" evidence="1">
    <location>
        <begin position="231"/>
        <end position="242"/>
    </location>
</feature>
<proteinExistence type="predicted"/>
<dbReference type="EMBL" id="JAFCMP010000083">
    <property type="protein sequence ID" value="KAG5187741.1"/>
    <property type="molecule type" value="Genomic_DNA"/>
</dbReference>
<evidence type="ECO:0000256" key="1">
    <source>
        <dbReference type="SAM" id="MobiDB-lite"/>
    </source>
</evidence>
<sequence length="329" mass="35764">MQLLLWTAPHRTLHKCFSERMLSIMSAVLDKALVAATILAFPCSPSCYPNLKLVDADTLQALYGRVSTVTRPCKDGVQVIGTAFRVGIYTNEQGIERGLIMSATRVWVEDGRMVEASAFGEQLKLKASFPGYDYIFLEGPAGDSFRLLPERYTDAPGQEVMMLTYPQDLQNDVHERVEPVSAEDLNAVRPAIANGKMEQAPKQRMDTNANFMWPRDQSSKHDTPTSSSDGARQQRSVSASASGHQSAQRPASTSAVAVIKKPENLTAADTGNRRQLAVYVHAARIGDLLNRAGLSNLSGLYSSNAILSGAARQRAMMKRAASCIAGDDA</sequence>
<gene>
    <name evidence="2" type="ORF">JKP88DRAFT_253867</name>
</gene>
<name>A0A835Z6Q4_9STRA</name>
<evidence type="ECO:0000313" key="2">
    <source>
        <dbReference type="EMBL" id="KAG5187741.1"/>
    </source>
</evidence>
<organism evidence="2 3">
    <name type="scientific">Tribonema minus</name>
    <dbReference type="NCBI Taxonomy" id="303371"/>
    <lineage>
        <taxon>Eukaryota</taxon>
        <taxon>Sar</taxon>
        <taxon>Stramenopiles</taxon>
        <taxon>Ochrophyta</taxon>
        <taxon>PX clade</taxon>
        <taxon>Xanthophyceae</taxon>
        <taxon>Tribonematales</taxon>
        <taxon>Tribonemataceae</taxon>
        <taxon>Tribonema</taxon>
    </lineage>
</organism>